<dbReference type="InterPro" id="IPR009097">
    <property type="entry name" value="Cyclic_Pdiesterase"/>
</dbReference>
<dbReference type="EMBL" id="JBEZNA010000039">
    <property type="protein sequence ID" value="MEU9579045.1"/>
    <property type="molecule type" value="Genomic_DNA"/>
</dbReference>
<dbReference type="RefSeq" id="WP_359273598.1">
    <property type="nucleotide sequence ID" value="NZ_JBEZNA010000039.1"/>
</dbReference>
<keyword evidence="2" id="KW-1185">Reference proteome</keyword>
<protein>
    <submittedName>
        <fullName evidence="1">2'-5' RNA ligase family protein</fullName>
    </submittedName>
</protein>
<keyword evidence="1" id="KW-0436">Ligase</keyword>
<accession>A0ABV3ES61</accession>
<dbReference type="SUPFAM" id="SSF55144">
    <property type="entry name" value="LigT-like"/>
    <property type="match status" value="1"/>
</dbReference>
<gene>
    <name evidence="1" type="ORF">AB0D95_17570</name>
</gene>
<dbReference type="Gene3D" id="3.90.1140.10">
    <property type="entry name" value="Cyclic phosphodiesterase"/>
    <property type="match status" value="1"/>
</dbReference>
<name>A0ABV3ES61_9ACTN</name>
<comment type="caution">
    <text evidence="1">The sequence shown here is derived from an EMBL/GenBank/DDBJ whole genome shotgun (WGS) entry which is preliminary data.</text>
</comment>
<dbReference type="GO" id="GO:0016874">
    <property type="term" value="F:ligase activity"/>
    <property type="evidence" value="ECO:0007669"/>
    <property type="project" value="UniProtKB-KW"/>
</dbReference>
<sequence length="204" mass="21986">MRETTGTGTAGSGTAEADAVAAGGEDEAWPVAAGTTSLSVALPVLDRLVAPWRRDWDTAARHGGIAHATVLFPFLHRERVDREVRAALAEEFAAHPPFELRFAGCRRFPGVLWLRPEPDAPLRALTAAVTARWPGRTPYAGLFGDLDPHVTVANTGDAGQHDLIEAALAPCLPLAERVAAVDLVVFDGRRWREWVRFPLGRADG</sequence>
<reference evidence="1 2" key="1">
    <citation type="submission" date="2024-06" db="EMBL/GenBank/DDBJ databases">
        <title>The Natural Products Discovery Center: Release of the First 8490 Sequenced Strains for Exploring Actinobacteria Biosynthetic Diversity.</title>
        <authorList>
            <person name="Kalkreuter E."/>
            <person name="Kautsar S.A."/>
            <person name="Yang D."/>
            <person name="Bader C.D."/>
            <person name="Teijaro C.N."/>
            <person name="Fluegel L."/>
            <person name="Davis C.M."/>
            <person name="Simpson J.R."/>
            <person name="Lauterbach L."/>
            <person name="Steele A.D."/>
            <person name="Gui C."/>
            <person name="Meng S."/>
            <person name="Li G."/>
            <person name="Viehrig K."/>
            <person name="Ye F."/>
            <person name="Su P."/>
            <person name="Kiefer A.F."/>
            <person name="Nichols A."/>
            <person name="Cepeda A.J."/>
            <person name="Yan W."/>
            <person name="Fan B."/>
            <person name="Jiang Y."/>
            <person name="Adhikari A."/>
            <person name="Zheng C.-J."/>
            <person name="Schuster L."/>
            <person name="Cowan T.M."/>
            <person name="Smanski M.J."/>
            <person name="Chevrette M.G."/>
            <person name="De Carvalho L.P.S."/>
            <person name="Shen B."/>
        </authorList>
    </citation>
    <scope>NUCLEOTIDE SEQUENCE [LARGE SCALE GENOMIC DNA]</scope>
    <source>
        <strain evidence="1 2">NPDC048117</strain>
    </source>
</reference>
<evidence type="ECO:0000313" key="1">
    <source>
        <dbReference type="EMBL" id="MEU9579045.1"/>
    </source>
</evidence>
<organism evidence="1 2">
    <name type="scientific">Streptomyces chilikensis</name>
    <dbReference type="NCBI Taxonomy" id="1194079"/>
    <lineage>
        <taxon>Bacteria</taxon>
        <taxon>Bacillati</taxon>
        <taxon>Actinomycetota</taxon>
        <taxon>Actinomycetes</taxon>
        <taxon>Kitasatosporales</taxon>
        <taxon>Streptomycetaceae</taxon>
        <taxon>Streptomyces</taxon>
    </lineage>
</organism>
<dbReference type="Pfam" id="PF13563">
    <property type="entry name" value="2_5_RNA_ligase2"/>
    <property type="match status" value="1"/>
</dbReference>
<proteinExistence type="predicted"/>
<evidence type="ECO:0000313" key="2">
    <source>
        <dbReference type="Proteomes" id="UP001551584"/>
    </source>
</evidence>
<dbReference type="Proteomes" id="UP001551584">
    <property type="component" value="Unassembled WGS sequence"/>
</dbReference>